<dbReference type="EMBL" id="UGVL01000001">
    <property type="protein sequence ID" value="SUE34481.1"/>
    <property type="molecule type" value="Genomic_DNA"/>
</dbReference>
<feature type="compositionally biased region" description="Acidic residues" evidence="2">
    <location>
        <begin position="432"/>
        <end position="443"/>
    </location>
</feature>
<sequence length="501" mass="58845">MAENKTERSDTLLEDLFRAYFDARRHKRNTRNQLRFEMDLEANLIELYDQIRKREYRVGPSVCFIVEHPVKREIFAADFRDRVVHHLLFNYIAPLFERTFITDSYSCLKNKGTLYGVERLEHHIRSCSDNYRQTCYVLKLDIQGYFMNINRRIMYETIERVMLKMGPRQSHRGRPWNELLDYDLVLYLLREVVFNDPTENCIVRGSRSKWADLPRSKSLFTSPADCGLPIGNLTSQLFSNIYLNDFDHFVKRKLKHKHYGRYVDDFYIIHRDKELLKRHIREIDAYLQENLGLTLHPKKIYLQEISKGVTFLGAVVKPYRRYMVNRTRNHFSELLAAMNAYIRTHPRPSKTFLIYMQAAMNSYLGYMTHYKCYKMKLKLVPRMGEVLKLGSLTHNMTRYRLNRDIRERLGLDGRADALPWEMECLPLPREQADEDFVPDDDGDWASRRQMADETDALLFGEEQGAERARPEEKVPRGCDAGRPSGTGNGEPPAAGEGQGGV</sequence>
<proteinExistence type="inferred from homology"/>
<organism evidence="4 5">
    <name type="scientific">Rikenella microfusus</name>
    <dbReference type="NCBI Taxonomy" id="28139"/>
    <lineage>
        <taxon>Bacteria</taxon>
        <taxon>Pseudomonadati</taxon>
        <taxon>Bacteroidota</taxon>
        <taxon>Bacteroidia</taxon>
        <taxon>Bacteroidales</taxon>
        <taxon>Rikenellaceae</taxon>
        <taxon>Rikenella</taxon>
    </lineage>
</organism>
<feature type="compositionally biased region" description="Basic and acidic residues" evidence="2">
    <location>
        <begin position="464"/>
        <end position="476"/>
    </location>
</feature>
<protein>
    <submittedName>
        <fullName evidence="4">Retron-type reverse transcriptase</fullName>
    </submittedName>
</protein>
<accession>A0A379MS47</accession>
<dbReference type="InterPro" id="IPR000477">
    <property type="entry name" value="RT_dom"/>
</dbReference>
<dbReference type="InterPro" id="IPR051083">
    <property type="entry name" value="GrpII_Intron_Splice-Mob/Def"/>
</dbReference>
<dbReference type="PROSITE" id="PS50878">
    <property type="entry name" value="RT_POL"/>
    <property type="match status" value="1"/>
</dbReference>
<feature type="domain" description="Reverse transcriptase" evidence="3">
    <location>
        <begin position="1"/>
        <end position="316"/>
    </location>
</feature>
<keyword evidence="4" id="KW-0695">RNA-directed DNA polymerase</keyword>
<dbReference type="STRING" id="880526.GCA_000427365_02114"/>
<keyword evidence="4" id="KW-0808">Transferase</keyword>
<dbReference type="SUPFAM" id="SSF56672">
    <property type="entry name" value="DNA/RNA polymerases"/>
    <property type="match status" value="1"/>
</dbReference>
<dbReference type="OrthoDB" id="9780724at2"/>
<dbReference type="AlphaFoldDB" id="A0A379MS47"/>
<feature type="region of interest" description="Disordered" evidence="2">
    <location>
        <begin position="430"/>
        <end position="501"/>
    </location>
</feature>
<gene>
    <name evidence="4" type="ORF">NCTC11190_01705</name>
</gene>
<dbReference type="RefSeq" id="WP_051214517.1">
    <property type="nucleotide sequence ID" value="NZ_UGVL01000001.1"/>
</dbReference>
<dbReference type="Gene3D" id="3.30.70.270">
    <property type="match status" value="1"/>
</dbReference>
<evidence type="ECO:0000259" key="3">
    <source>
        <dbReference type="PROSITE" id="PS50878"/>
    </source>
</evidence>
<dbReference type="Pfam" id="PF00078">
    <property type="entry name" value="RVT_1"/>
    <property type="match status" value="1"/>
</dbReference>
<dbReference type="InterPro" id="IPR043128">
    <property type="entry name" value="Rev_trsase/Diguanyl_cyclase"/>
</dbReference>
<evidence type="ECO:0000313" key="5">
    <source>
        <dbReference type="Proteomes" id="UP000255233"/>
    </source>
</evidence>
<dbReference type="CDD" id="cd01646">
    <property type="entry name" value="RT_Bac_retron_I"/>
    <property type="match status" value="1"/>
</dbReference>
<reference evidence="4 5" key="1">
    <citation type="submission" date="2018-06" db="EMBL/GenBank/DDBJ databases">
        <authorList>
            <consortium name="Pathogen Informatics"/>
            <person name="Doyle S."/>
        </authorList>
    </citation>
    <scope>NUCLEOTIDE SEQUENCE [LARGE SCALE GENOMIC DNA]</scope>
    <source>
        <strain evidence="4 5">NCTC11190</strain>
    </source>
</reference>
<keyword evidence="4" id="KW-0548">Nucleotidyltransferase</keyword>
<dbReference type="Proteomes" id="UP000255233">
    <property type="component" value="Unassembled WGS sequence"/>
</dbReference>
<dbReference type="GO" id="GO:0003964">
    <property type="term" value="F:RNA-directed DNA polymerase activity"/>
    <property type="evidence" value="ECO:0007669"/>
    <property type="project" value="UniProtKB-KW"/>
</dbReference>
<dbReference type="PANTHER" id="PTHR34047">
    <property type="entry name" value="NUCLEAR INTRON MATURASE 1, MITOCHONDRIAL-RELATED"/>
    <property type="match status" value="1"/>
</dbReference>
<dbReference type="InterPro" id="IPR043502">
    <property type="entry name" value="DNA/RNA_pol_sf"/>
</dbReference>
<comment type="similarity">
    <text evidence="1">Belongs to the bacterial reverse transcriptase family.</text>
</comment>
<keyword evidence="5" id="KW-1185">Reference proteome</keyword>
<evidence type="ECO:0000313" key="4">
    <source>
        <dbReference type="EMBL" id="SUE34481.1"/>
    </source>
</evidence>
<evidence type="ECO:0000256" key="1">
    <source>
        <dbReference type="ARBA" id="ARBA00034120"/>
    </source>
</evidence>
<dbReference type="PANTHER" id="PTHR34047:SF8">
    <property type="entry name" value="PROTEIN YKFC"/>
    <property type="match status" value="1"/>
</dbReference>
<name>A0A379MS47_9BACT</name>
<evidence type="ECO:0000256" key="2">
    <source>
        <dbReference type="SAM" id="MobiDB-lite"/>
    </source>
</evidence>